<evidence type="ECO:0000313" key="6">
    <source>
        <dbReference type="Proteomes" id="UP000188912"/>
    </source>
</evidence>
<protein>
    <recommendedName>
        <fullName evidence="3">Zinc-type alcohol dehydrogenase-like protein</fullName>
    </recommendedName>
</protein>
<dbReference type="InterPro" id="IPR051603">
    <property type="entry name" value="Zinc-ADH_QOR/CCCR"/>
</dbReference>
<sequence length="336" mass="35776">MKAVGYFKSLPIEAPDSLVDLDLPEPELGARDVLVEVRAVSVNPVDSKTRLSAAPVGGRPRVLGFDAAGVIIRTGAGVQNFKTGDAVFYAGDLGRQGSNAQLQAVDERLIALKPQSLDFTAAAALPLTGLTAYAMLFDRLRLQTPVHKGKNAVLIIGGAGGVGSMAIQLARVNSDCTVIATASRPQTADWAKKMGAHDVINHRAPLLPQLQAAGIEQAAFVFSTTYSADYLPQYPALIAPQGRFGLIDSPESFDITPFKQKSVSIHWEYMATRALFKTDDMAEQGKILTEIAALVDAGKLQPTGTEIMSSLSAATLRKAQRKIETGTSIGKLVIEY</sequence>
<evidence type="ECO:0000259" key="4">
    <source>
        <dbReference type="SMART" id="SM00829"/>
    </source>
</evidence>
<dbReference type="KEGG" id="thd:BHV28_15820"/>
<dbReference type="Pfam" id="PF08240">
    <property type="entry name" value="ADH_N"/>
    <property type="match status" value="1"/>
</dbReference>
<keyword evidence="3" id="KW-0862">Zinc</keyword>
<evidence type="ECO:0000256" key="1">
    <source>
        <dbReference type="ARBA" id="ARBA00010371"/>
    </source>
</evidence>
<comment type="similarity">
    <text evidence="1 3">Belongs to the zinc-containing alcohol dehydrogenase family. Quinone oxidoreductase subfamily.</text>
</comment>
<dbReference type="Pfam" id="PF00107">
    <property type="entry name" value="ADH_zinc_N"/>
    <property type="match status" value="1"/>
</dbReference>
<reference evidence="5 6" key="2">
    <citation type="journal article" date="2016" name="Sci. Rep.">
        <title>The genome of Rhizobiales bacteria in predatory ants reveals urease gene functions but no genes for nitrogen fixation.</title>
        <authorList>
            <person name="Neuvonen M.M."/>
            <person name="Tamarit D."/>
            <person name="Naslund K."/>
            <person name="Liebig J."/>
            <person name="Feldhaar H."/>
            <person name="Moran N.A."/>
            <person name="Guy L."/>
            <person name="Andersson S.G."/>
        </authorList>
    </citation>
    <scope>NUCLEOTIDE SEQUENCE [LARGE SCALE GENOMIC DNA]</scope>
    <source>
        <strain evidence="5 6">Hsal</strain>
    </source>
</reference>
<dbReference type="Gene3D" id="3.90.180.10">
    <property type="entry name" value="Medium-chain alcohol dehydrogenases, catalytic domain"/>
    <property type="match status" value="1"/>
</dbReference>
<dbReference type="PANTHER" id="PTHR44154">
    <property type="entry name" value="QUINONE OXIDOREDUCTASE"/>
    <property type="match status" value="1"/>
</dbReference>
<name>A0A1U9JWJ5_9HYPH</name>
<evidence type="ECO:0000256" key="3">
    <source>
        <dbReference type="RuleBase" id="RU364000"/>
    </source>
</evidence>
<dbReference type="SUPFAM" id="SSF50129">
    <property type="entry name" value="GroES-like"/>
    <property type="match status" value="1"/>
</dbReference>
<evidence type="ECO:0000256" key="2">
    <source>
        <dbReference type="ARBA" id="ARBA00022857"/>
    </source>
</evidence>
<dbReference type="CDD" id="cd08252">
    <property type="entry name" value="AL_MDR"/>
    <property type="match status" value="1"/>
</dbReference>
<gene>
    <name evidence="5" type="ORF">BHV28_15820</name>
</gene>
<dbReference type="GO" id="GO:0016491">
    <property type="term" value="F:oxidoreductase activity"/>
    <property type="evidence" value="ECO:0007669"/>
    <property type="project" value="UniProtKB-KW"/>
</dbReference>
<proteinExistence type="inferred from homology"/>
<dbReference type="Proteomes" id="UP000188912">
    <property type="component" value="Chromosome"/>
</dbReference>
<dbReference type="SMART" id="SM00829">
    <property type="entry name" value="PKS_ER"/>
    <property type="match status" value="1"/>
</dbReference>
<dbReference type="InterPro" id="IPR013154">
    <property type="entry name" value="ADH-like_N"/>
</dbReference>
<dbReference type="InterPro" id="IPR020843">
    <property type="entry name" value="ER"/>
</dbReference>
<reference evidence="5 6" key="1">
    <citation type="journal article" date="2010" name="Science">
        <title>Genomic comparison of the ants Camponotus floridanus and Harpegnathos saltator.</title>
        <authorList>
            <person name="Bonasio R."/>
            <person name="Zhang G."/>
            <person name="Ye C."/>
            <person name="Mutti N.S."/>
            <person name="Fang X."/>
            <person name="Qin N."/>
            <person name="Donahue G."/>
            <person name="Yang P."/>
            <person name="Li Q."/>
            <person name="Li C."/>
            <person name="Zhang P."/>
            <person name="Huang Z."/>
            <person name="Berger S.L."/>
            <person name="Reinberg D."/>
            <person name="Wang J."/>
            <person name="Liebig J."/>
        </authorList>
    </citation>
    <scope>NUCLEOTIDE SEQUENCE [LARGE SCALE GENOMIC DNA]</scope>
    <source>
        <strain evidence="5 6">Hsal</strain>
    </source>
</reference>
<evidence type="ECO:0000313" key="5">
    <source>
        <dbReference type="EMBL" id="AQS42262.1"/>
    </source>
</evidence>
<feature type="domain" description="Enoyl reductase (ER)" evidence="4">
    <location>
        <begin position="13"/>
        <end position="334"/>
    </location>
</feature>
<keyword evidence="3" id="KW-0479">Metal-binding</keyword>
<dbReference type="SUPFAM" id="SSF51735">
    <property type="entry name" value="NAD(P)-binding Rossmann-fold domains"/>
    <property type="match status" value="1"/>
</dbReference>
<keyword evidence="2" id="KW-0521">NADP</keyword>
<dbReference type="InterPro" id="IPR013149">
    <property type="entry name" value="ADH-like_C"/>
</dbReference>
<accession>A0A1U9JWJ5</accession>
<dbReference type="InterPro" id="IPR011032">
    <property type="entry name" value="GroES-like_sf"/>
</dbReference>
<dbReference type="InterPro" id="IPR036291">
    <property type="entry name" value="NAD(P)-bd_dom_sf"/>
</dbReference>
<dbReference type="NCBIfam" id="TIGR02817">
    <property type="entry name" value="adh_fam_1"/>
    <property type="match status" value="1"/>
</dbReference>
<keyword evidence="3" id="KW-0560">Oxidoreductase</keyword>
<keyword evidence="6" id="KW-1185">Reference proteome</keyword>
<dbReference type="STRING" id="1902579.BHV28_15820"/>
<dbReference type="InterPro" id="IPR014182">
    <property type="entry name" value="ADH_Zn_typ-1"/>
</dbReference>
<dbReference type="AlphaFoldDB" id="A0A1U9JWJ5"/>
<dbReference type="EMBL" id="CP017315">
    <property type="protein sequence ID" value="AQS42262.1"/>
    <property type="molecule type" value="Genomic_DNA"/>
</dbReference>
<dbReference type="PANTHER" id="PTHR44154:SF1">
    <property type="entry name" value="QUINONE OXIDOREDUCTASE"/>
    <property type="match status" value="1"/>
</dbReference>
<dbReference type="GO" id="GO:0008270">
    <property type="term" value="F:zinc ion binding"/>
    <property type="evidence" value="ECO:0007669"/>
    <property type="project" value="InterPro"/>
</dbReference>
<dbReference type="Gene3D" id="3.40.50.720">
    <property type="entry name" value="NAD(P)-binding Rossmann-like Domain"/>
    <property type="match status" value="1"/>
</dbReference>
<organism evidence="5 6">
    <name type="scientific">Candidatus Tokpelaia hoelldobleri</name>
    <dbReference type="NCBI Taxonomy" id="1902579"/>
    <lineage>
        <taxon>Bacteria</taxon>
        <taxon>Pseudomonadati</taxon>
        <taxon>Pseudomonadota</taxon>
        <taxon>Alphaproteobacteria</taxon>
        <taxon>Hyphomicrobiales</taxon>
        <taxon>Candidatus Tokpelaia</taxon>
    </lineage>
</organism>